<dbReference type="PRINTS" id="PR00080">
    <property type="entry name" value="SDRFAMILY"/>
</dbReference>
<dbReference type="Proteomes" id="UP000283523">
    <property type="component" value="Unassembled WGS sequence"/>
</dbReference>
<dbReference type="InterPro" id="IPR057326">
    <property type="entry name" value="KR_dom"/>
</dbReference>
<dbReference type="InterPro" id="IPR036291">
    <property type="entry name" value="NAD(P)-bd_dom_sf"/>
</dbReference>
<evidence type="ECO:0000259" key="3">
    <source>
        <dbReference type="SMART" id="SM00822"/>
    </source>
</evidence>
<comment type="caution">
    <text evidence="4">The sequence shown here is derived from an EMBL/GenBank/DDBJ whole genome shotgun (WGS) entry which is preliminary data.</text>
</comment>
<evidence type="ECO:0000313" key="5">
    <source>
        <dbReference type="Proteomes" id="UP000283523"/>
    </source>
</evidence>
<dbReference type="PANTHER" id="PTHR24321:SF11">
    <property type="entry name" value="BLR0893 PROTEIN"/>
    <property type="match status" value="1"/>
</dbReference>
<comment type="similarity">
    <text evidence="1">Belongs to the short-chain dehydrogenases/reductases (SDR) family.</text>
</comment>
<dbReference type="AlphaFoldDB" id="A0A418M2J3"/>
<dbReference type="CDD" id="cd05233">
    <property type="entry name" value="SDR_c"/>
    <property type="match status" value="1"/>
</dbReference>
<keyword evidence="5" id="KW-1185">Reference proteome</keyword>
<name>A0A418M2J3_9BACT</name>
<reference evidence="4 5" key="1">
    <citation type="submission" date="2018-08" db="EMBL/GenBank/DDBJ databases">
        <title>Fibrisoma montanum sp. nov., isolated from Danxia mountain soil.</title>
        <authorList>
            <person name="Huang Y."/>
        </authorList>
    </citation>
    <scope>NUCLEOTIDE SEQUENCE [LARGE SCALE GENOMIC DNA]</scope>
    <source>
        <strain evidence="4 5">HYT19</strain>
    </source>
</reference>
<organism evidence="4 5">
    <name type="scientific">Fibrisoma montanum</name>
    <dbReference type="NCBI Taxonomy" id="2305895"/>
    <lineage>
        <taxon>Bacteria</taxon>
        <taxon>Pseudomonadati</taxon>
        <taxon>Bacteroidota</taxon>
        <taxon>Cytophagia</taxon>
        <taxon>Cytophagales</taxon>
        <taxon>Spirosomataceae</taxon>
        <taxon>Fibrisoma</taxon>
    </lineage>
</organism>
<dbReference type="PRINTS" id="PR00081">
    <property type="entry name" value="GDHRDH"/>
</dbReference>
<sequence length="253" mass="27120">MKNPAVLITGGATGIGLATAELFLQRGGRVVIAGRRVEVGQQAVDHLKAFGEEIFFVQADVARREQVQRLVQTAVERLGRLDVVVNNAGQEGTFQPLVDAPEDELDALIDTNLKSVWLTSKYAVQQMLRQGDGGSIINMSSWLAVGALAGSSIYSATKAALDGMIRPMAIEVGGQRIRINNVNPGYIVTPMFRRNFDPASEAAQSLINQTPVGRFADPHEVAELVYWLSSDAASFVTGQSILVDGGLTIGGQR</sequence>
<dbReference type="EMBL" id="QXED01000007">
    <property type="protein sequence ID" value="RIV19962.1"/>
    <property type="molecule type" value="Genomic_DNA"/>
</dbReference>
<evidence type="ECO:0000256" key="1">
    <source>
        <dbReference type="ARBA" id="ARBA00006484"/>
    </source>
</evidence>
<dbReference type="FunFam" id="3.40.50.720:FF:000084">
    <property type="entry name" value="Short-chain dehydrogenase reductase"/>
    <property type="match status" value="1"/>
</dbReference>
<proteinExistence type="inferred from homology"/>
<dbReference type="OrthoDB" id="9804104at2"/>
<protein>
    <submittedName>
        <fullName evidence="4">SDR family oxidoreductase</fullName>
    </submittedName>
</protein>
<dbReference type="PANTHER" id="PTHR24321">
    <property type="entry name" value="DEHYDROGENASES, SHORT CHAIN"/>
    <property type="match status" value="1"/>
</dbReference>
<gene>
    <name evidence="4" type="ORF">DYU11_23895</name>
</gene>
<dbReference type="Gene3D" id="3.40.50.720">
    <property type="entry name" value="NAD(P)-binding Rossmann-like Domain"/>
    <property type="match status" value="1"/>
</dbReference>
<dbReference type="SUPFAM" id="SSF51735">
    <property type="entry name" value="NAD(P)-binding Rossmann-fold domains"/>
    <property type="match status" value="1"/>
</dbReference>
<dbReference type="PROSITE" id="PS00061">
    <property type="entry name" value="ADH_SHORT"/>
    <property type="match status" value="1"/>
</dbReference>
<feature type="domain" description="Ketoreductase" evidence="3">
    <location>
        <begin position="4"/>
        <end position="145"/>
    </location>
</feature>
<accession>A0A418M2J3</accession>
<evidence type="ECO:0000313" key="4">
    <source>
        <dbReference type="EMBL" id="RIV19962.1"/>
    </source>
</evidence>
<dbReference type="GO" id="GO:0016491">
    <property type="term" value="F:oxidoreductase activity"/>
    <property type="evidence" value="ECO:0007669"/>
    <property type="project" value="UniProtKB-KW"/>
</dbReference>
<dbReference type="InterPro" id="IPR020904">
    <property type="entry name" value="Sc_DH/Rdtase_CS"/>
</dbReference>
<dbReference type="SMART" id="SM00822">
    <property type="entry name" value="PKS_KR"/>
    <property type="match status" value="1"/>
</dbReference>
<evidence type="ECO:0000256" key="2">
    <source>
        <dbReference type="ARBA" id="ARBA00023002"/>
    </source>
</evidence>
<keyword evidence="2" id="KW-0560">Oxidoreductase</keyword>
<dbReference type="RefSeq" id="WP_119670247.1">
    <property type="nucleotide sequence ID" value="NZ_QXED01000007.1"/>
</dbReference>
<dbReference type="Pfam" id="PF13561">
    <property type="entry name" value="adh_short_C2"/>
    <property type="match status" value="1"/>
</dbReference>
<dbReference type="NCBIfam" id="NF005559">
    <property type="entry name" value="PRK07231.1"/>
    <property type="match status" value="1"/>
</dbReference>
<dbReference type="InterPro" id="IPR002347">
    <property type="entry name" value="SDR_fam"/>
</dbReference>